<keyword evidence="10 13" id="KW-1133">Transmembrane helix</keyword>
<comment type="caution">
    <text evidence="15">The sequence shown here is derived from an EMBL/GenBank/DDBJ whole genome shotgun (WGS) entry which is preliminary data.</text>
</comment>
<comment type="subcellular location">
    <subcellularLocation>
        <location evidence="2">Cell inner membrane</location>
        <topology evidence="2">Multi-pass membrane protein</topology>
    </subcellularLocation>
</comment>
<evidence type="ECO:0000256" key="7">
    <source>
        <dbReference type="ARBA" id="ARBA00022679"/>
    </source>
</evidence>
<gene>
    <name evidence="15" type="ORF">IAC63_00680</name>
</gene>
<dbReference type="InterPro" id="IPR003661">
    <property type="entry name" value="HisK_dim/P_dom"/>
</dbReference>
<keyword evidence="6" id="KW-0597">Phosphoprotein</keyword>
<proteinExistence type="predicted"/>
<evidence type="ECO:0000256" key="10">
    <source>
        <dbReference type="ARBA" id="ARBA00022989"/>
    </source>
</evidence>
<evidence type="ECO:0000256" key="12">
    <source>
        <dbReference type="ARBA" id="ARBA00023136"/>
    </source>
</evidence>
<evidence type="ECO:0000256" key="9">
    <source>
        <dbReference type="ARBA" id="ARBA00022777"/>
    </source>
</evidence>
<dbReference type="InterPro" id="IPR050980">
    <property type="entry name" value="2C_sensor_his_kinase"/>
</dbReference>
<keyword evidence="7" id="KW-0808">Transferase</keyword>
<dbReference type="Gene3D" id="3.30.565.10">
    <property type="entry name" value="Histidine kinase-like ATPase, C-terminal domain"/>
    <property type="match status" value="1"/>
</dbReference>
<dbReference type="Gene3D" id="1.10.287.130">
    <property type="match status" value="1"/>
</dbReference>
<evidence type="ECO:0000256" key="3">
    <source>
        <dbReference type="ARBA" id="ARBA00012438"/>
    </source>
</evidence>
<feature type="transmembrane region" description="Helical" evidence="13">
    <location>
        <begin position="12"/>
        <end position="32"/>
    </location>
</feature>
<feature type="domain" description="Histidine kinase" evidence="14">
    <location>
        <begin position="231"/>
        <end position="426"/>
    </location>
</feature>
<evidence type="ECO:0000256" key="1">
    <source>
        <dbReference type="ARBA" id="ARBA00000085"/>
    </source>
</evidence>
<keyword evidence="4" id="KW-1003">Cell membrane</keyword>
<keyword evidence="8 13" id="KW-0812">Transmembrane</keyword>
<dbReference type="SMART" id="SM00387">
    <property type="entry name" value="HATPase_c"/>
    <property type="match status" value="1"/>
</dbReference>
<name>A0A9D1MRG3_9PROT</name>
<evidence type="ECO:0000256" key="2">
    <source>
        <dbReference type="ARBA" id="ARBA00004429"/>
    </source>
</evidence>
<organism evidence="15 16">
    <name type="scientific">Candidatus Enterousia avicola</name>
    <dbReference type="NCBI Taxonomy" id="2840787"/>
    <lineage>
        <taxon>Bacteria</taxon>
        <taxon>Pseudomonadati</taxon>
        <taxon>Pseudomonadota</taxon>
        <taxon>Alphaproteobacteria</taxon>
        <taxon>Candidatus Enterousia</taxon>
    </lineage>
</organism>
<dbReference type="InterPro" id="IPR003594">
    <property type="entry name" value="HATPase_dom"/>
</dbReference>
<dbReference type="SUPFAM" id="SSF55874">
    <property type="entry name" value="ATPase domain of HSP90 chaperone/DNA topoisomerase II/histidine kinase"/>
    <property type="match status" value="1"/>
</dbReference>
<dbReference type="PROSITE" id="PS50109">
    <property type="entry name" value="HIS_KIN"/>
    <property type="match status" value="1"/>
</dbReference>
<evidence type="ECO:0000256" key="5">
    <source>
        <dbReference type="ARBA" id="ARBA00022519"/>
    </source>
</evidence>
<dbReference type="CDD" id="cd00082">
    <property type="entry name" value="HisKA"/>
    <property type="match status" value="1"/>
</dbReference>
<dbReference type="Pfam" id="PF00512">
    <property type="entry name" value="HisKA"/>
    <property type="match status" value="1"/>
</dbReference>
<keyword evidence="12 13" id="KW-0472">Membrane</keyword>
<evidence type="ECO:0000256" key="4">
    <source>
        <dbReference type="ARBA" id="ARBA00022475"/>
    </source>
</evidence>
<evidence type="ECO:0000256" key="8">
    <source>
        <dbReference type="ARBA" id="ARBA00022692"/>
    </source>
</evidence>
<feature type="transmembrane region" description="Helical" evidence="13">
    <location>
        <begin position="151"/>
        <end position="172"/>
    </location>
</feature>
<dbReference type="InterPro" id="IPR036097">
    <property type="entry name" value="HisK_dim/P_sf"/>
</dbReference>
<dbReference type="EC" id="2.7.13.3" evidence="3"/>
<dbReference type="InterPro" id="IPR005467">
    <property type="entry name" value="His_kinase_dom"/>
</dbReference>
<accession>A0A9D1MRG3</accession>
<protein>
    <recommendedName>
        <fullName evidence="3">histidine kinase</fullName>
        <ecNumber evidence="3">2.7.13.3</ecNumber>
    </recommendedName>
</protein>
<dbReference type="GO" id="GO:0005886">
    <property type="term" value="C:plasma membrane"/>
    <property type="evidence" value="ECO:0007669"/>
    <property type="project" value="UniProtKB-SubCell"/>
</dbReference>
<evidence type="ECO:0000256" key="11">
    <source>
        <dbReference type="ARBA" id="ARBA00023012"/>
    </source>
</evidence>
<dbReference type="Proteomes" id="UP000824142">
    <property type="component" value="Unassembled WGS sequence"/>
</dbReference>
<evidence type="ECO:0000256" key="13">
    <source>
        <dbReference type="SAM" id="Phobius"/>
    </source>
</evidence>
<dbReference type="PANTHER" id="PTHR44936">
    <property type="entry name" value="SENSOR PROTEIN CREC"/>
    <property type="match status" value="1"/>
</dbReference>
<comment type="catalytic activity">
    <reaction evidence="1">
        <text>ATP + protein L-histidine = ADP + protein N-phospho-L-histidine.</text>
        <dbReference type="EC" id="2.7.13.3"/>
    </reaction>
</comment>
<dbReference type="Pfam" id="PF02518">
    <property type="entry name" value="HATPase_c"/>
    <property type="match status" value="1"/>
</dbReference>
<reference evidence="15" key="1">
    <citation type="submission" date="2020-10" db="EMBL/GenBank/DDBJ databases">
        <authorList>
            <person name="Gilroy R."/>
        </authorList>
    </citation>
    <scope>NUCLEOTIDE SEQUENCE</scope>
    <source>
        <strain evidence="15">CHK136-897</strain>
    </source>
</reference>
<keyword evidence="11" id="KW-0902">Two-component regulatory system</keyword>
<dbReference type="SUPFAM" id="SSF47384">
    <property type="entry name" value="Homodimeric domain of signal transducing histidine kinase"/>
    <property type="match status" value="1"/>
</dbReference>
<evidence type="ECO:0000259" key="14">
    <source>
        <dbReference type="PROSITE" id="PS50109"/>
    </source>
</evidence>
<keyword evidence="9" id="KW-0418">Kinase</keyword>
<dbReference type="PRINTS" id="PR00344">
    <property type="entry name" value="BCTRLSENSOR"/>
</dbReference>
<dbReference type="SMART" id="SM00388">
    <property type="entry name" value="HisKA"/>
    <property type="match status" value="1"/>
</dbReference>
<evidence type="ECO:0000313" key="16">
    <source>
        <dbReference type="Proteomes" id="UP000824142"/>
    </source>
</evidence>
<reference evidence="15" key="2">
    <citation type="journal article" date="2021" name="PeerJ">
        <title>Extensive microbial diversity within the chicken gut microbiome revealed by metagenomics and culture.</title>
        <authorList>
            <person name="Gilroy R."/>
            <person name="Ravi A."/>
            <person name="Getino M."/>
            <person name="Pursley I."/>
            <person name="Horton D.L."/>
            <person name="Alikhan N.F."/>
            <person name="Baker D."/>
            <person name="Gharbi K."/>
            <person name="Hall N."/>
            <person name="Watson M."/>
            <person name="Adriaenssens E.M."/>
            <person name="Foster-Nyarko E."/>
            <person name="Jarju S."/>
            <person name="Secka A."/>
            <person name="Antonio M."/>
            <person name="Oren A."/>
            <person name="Chaudhuri R.R."/>
            <person name="La Ragione R."/>
            <person name="Hildebrand F."/>
            <person name="Pallen M.J."/>
        </authorList>
    </citation>
    <scope>NUCLEOTIDE SEQUENCE</scope>
    <source>
        <strain evidence="15">CHK136-897</strain>
    </source>
</reference>
<dbReference type="AlphaFoldDB" id="A0A9D1MRG3"/>
<dbReference type="EMBL" id="DVNO01000005">
    <property type="protein sequence ID" value="HIU65141.1"/>
    <property type="molecule type" value="Genomic_DNA"/>
</dbReference>
<dbReference type="PANTHER" id="PTHR44936:SF5">
    <property type="entry name" value="SENSOR HISTIDINE KINASE ENVZ"/>
    <property type="match status" value="1"/>
</dbReference>
<dbReference type="GO" id="GO:0000155">
    <property type="term" value="F:phosphorelay sensor kinase activity"/>
    <property type="evidence" value="ECO:0007669"/>
    <property type="project" value="InterPro"/>
</dbReference>
<sequence>MRLIPRSFLWRTILMILVPLIIAEVIIANVFFGNHWTRVHATLARSLAVEVSTMMNFIDEGDTNTATTMARDMGINVSINPKLNRPSHNDNESREAGLLASELSNRLNRPAQIYIDKGKRLVFIDVPTNNGNIATFGTSLYRIYSTSTEVFIIWLIGSILIVSILITPFIIMHTRSIRRIAKAASRFGRGLDAPGFQPTGSKEIREAATAMITMKERLNRYNRTRTDMLNAVSHDLKAPLTRMRLGVETGEASKENLLQDIDRMTEMVNGYLAFARGELPEIEQTTELPAMLLRIARDAAPDKKIETDFPEEPVQFYARPMALARAFSNIIENASRYAKKKIRITEKDTPDQVEVIIEDDGPGIPDDKKKDALRPFVRLDESRSEKTGGTGLGLSIAQTAIENHGGQMFLENSDLGGLKVRIVLPM</sequence>
<keyword evidence="5" id="KW-0997">Cell inner membrane</keyword>
<dbReference type="InterPro" id="IPR036890">
    <property type="entry name" value="HATPase_C_sf"/>
</dbReference>
<dbReference type="InterPro" id="IPR004358">
    <property type="entry name" value="Sig_transdc_His_kin-like_C"/>
</dbReference>
<evidence type="ECO:0000313" key="15">
    <source>
        <dbReference type="EMBL" id="HIU65141.1"/>
    </source>
</evidence>
<evidence type="ECO:0000256" key="6">
    <source>
        <dbReference type="ARBA" id="ARBA00022553"/>
    </source>
</evidence>